<sequence>MGAACLILTSLVIVLGQTIRHHRNAERQLYAAGADMSRRLATASDHIILASLTRLELLSHSDMLREENLAGFSDELRKAQGNIGNWFLLFDRNGRVFINTLRPFGDPSIPSLKTENPEVRNAVEAIIERKHAKIDRLRHAPLAGIEAVLTTQPLATGNGTRLGLLEAIPQSAFISRLPDIQLPSGWLGATMDDWGSIVASKRGSEMAEVGTAQLRDILNATTDQRDGHLVLKRTAFRIQELVFQRSEVTHWISFVIVDRYHPSAIIAALTLGLVLIGMALLYFIDFSLIKLRRNLTTPLGTLQAALHHSLHRQRSSEEDLRAFWSHSADGLFIAARRPEGAVIEMANKALLRMVQPEGIKIQHLSLDTMDAAHAAFLHTCLSKIPPPGDTIQFRHVIGSRAPKLSYDVHLTTVVGHHLQDGTKIFGTVRDVTEAARIRRYLRKIGSLLLSAQDAERRRIARDLHDSTAQIFSGADMFLSRICSADADSAQRLQDARELIAQGQQEIRTLSYLLHPPLLDELGIIAALEWHINRLRRQTGTSIRLISYGDFAAAELPSDCELALFRVSQEALSNAIRHAACTEIRVTLELEGNHVVLTVEDNGRGISTPSREVTSSDQLVEFGVGVYGMSERLRHLDGELLIFPAEPRGTCVRAILPLPLIKPAV</sequence>
<keyword evidence="6" id="KW-0067">ATP-binding</keyword>
<evidence type="ECO:0000259" key="5">
    <source>
        <dbReference type="PROSITE" id="PS50109"/>
    </source>
</evidence>
<dbReference type="SUPFAM" id="SSF55874">
    <property type="entry name" value="ATPase domain of HSP90 chaperone/DNA topoisomerase II/histidine kinase"/>
    <property type="match status" value="1"/>
</dbReference>
<proteinExistence type="predicted"/>
<dbReference type="Pfam" id="PF07730">
    <property type="entry name" value="HisKA_3"/>
    <property type="match status" value="1"/>
</dbReference>
<evidence type="ECO:0000256" key="2">
    <source>
        <dbReference type="ARBA" id="ARBA00022777"/>
    </source>
</evidence>
<dbReference type="EMBL" id="JBHRTN010000020">
    <property type="protein sequence ID" value="MFC3127183.1"/>
    <property type="molecule type" value="Genomic_DNA"/>
</dbReference>
<feature type="transmembrane region" description="Helical" evidence="4">
    <location>
        <begin position="264"/>
        <end position="284"/>
    </location>
</feature>
<keyword evidence="4" id="KW-0472">Membrane</keyword>
<accession>A0ABV7G5P8</accession>
<dbReference type="RefSeq" id="WP_379599023.1">
    <property type="nucleotide sequence ID" value="NZ_JBHRTN010000020.1"/>
</dbReference>
<dbReference type="Gene3D" id="3.30.565.10">
    <property type="entry name" value="Histidine kinase-like ATPase, C-terminal domain"/>
    <property type="match status" value="1"/>
</dbReference>
<comment type="caution">
    <text evidence="6">The sequence shown here is derived from an EMBL/GenBank/DDBJ whole genome shotgun (WGS) entry which is preliminary data.</text>
</comment>
<dbReference type="InterPro" id="IPR003594">
    <property type="entry name" value="HATPase_dom"/>
</dbReference>
<dbReference type="InterPro" id="IPR050482">
    <property type="entry name" value="Sensor_HK_TwoCompSys"/>
</dbReference>
<dbReference type="InterPro" id="IPR011712">
    <property type="entry name" value="Sig_transdc_His_kin_sub3_dim/P"/>
</dbReference>
<dbReference type="Proteomes" id="UP001595593">
    <property type="component" value="Unassembled WGS sequence"/>
</dbReference>
<keyword evidence="6" id="KW-0547">Nucleotide-binding</keyword>
<evidence type="ECO:0000313" key="7">
    <source>
        <dbReference type="Proteomes" id="UP001595593"/>
    </source>
</evidence>
<dbReference type="PROSITE" id="PS50109">
    <property type="entry name" value="HIS_KIN"/>
    <property type="match status" value="1"/>
</dbReference>
<evidence type="ECO:0000313" key="6">
    <source>
        <dbReference type="EMBL" id="MFC3127183.1"/>
    </source>
</evidence>
<dbReference type="Pfam" id="PF02518">
    <property type="entry name" value="HATPase_c"/>
    <property type="match status" value="1"/>
</dbReference>
<dbReference type="CDD" id="cd16917">
    <property type="entry name" value="HATPase_UhpB-NarQ-NarX-like"/>
    <property type="match status" value="1"/>
</dbReference>
<dbReference type="PANTHER" id="PTHR24421">
    <property type="entry name" value="NITRATE/NITRITE SENSOR PROTEIN NARX-RELATED"/>
    <property type="match status" value="1"/>
</dbReference>
<dbReference type="GO" id="GO:0005524">
    <property type="term" value="F:ATP binding"/>
    <property type="evidence" value="ECO:0007669"/>
    <property type="project" value="UniProtKB-KW"/>
</dbReference>
<keyword evidence="4" id="KW-1133">Transmembrane helix</keyword>
<dbReference type="Gene3D" id="3.30.450.20">
    <property type="entry name" value="PAS domain"/>
    <property type="match status" value="1"/>
</dbReference>
<protein>
    <submittedName>
        <fullName evidence="6">ATP-binding protein</fullName>
    </submittedName>
</protein>
<keyword evidence="4" id="KW-0812">Transmembrane</keyword>
<dbReference type="InterPro" id="IPR005467">
    <property type="entry name" value="His_kinase_dom"/>
</dbReference>
<evidence type="ECO:0000256" key="4">
    <source>
        <dbReference type="SAM" id="Phobius"/>
    </source>
</evidence>
<keyword evidence="1" id="KW-0808">Transferase</keyword>
<dbReference type="SMART" id="SM00387">
    <property type="entry name" value="HATPase_c"/>
    <property type="match status" value="1"/>
</dbReference>
<evidence type="ECO:0000256" key="1">
    <source>
        <dbReference type="ARBA" id="ARBA00022679"/>
    </source>
</evidence>
<dbReference type="InterPro" id="IPR036890">
    <property type="entry name" value="HATPase_C_sf"/>
</dbReference>
<name>A0ABV7G5P8_9PROT</name>
<organism evidence="6 7">
    <name type="scientific">Teichococcus globiformis</name>
    <dbReference type="NCBI Taxonomy" id="2307229"/>
    <lineage>
        <taxon>Bacteria</taxon>
        <taxon>Pseudomonadati</taxon>
        <taxon>Pseudomonadota</taxon>
        <taxon>Alphaproteobacteria</taxon>
        <taxon>Acetobacterales</taxon>
        <taxon>Roseomonadaceae</taxon>
        <taxon>Roseomonas</taxon>
    </lineage>
</organism>
<keyword evidence="2" id="KW-0418">Kinase</keyword>
<dbReference type="PANTHER" id="PTHR24421:SF58">
    <property type="entry name" value="SIGNAL TRANSDUCTION HISTIDINE-PROTEIN KINASE_PHOSPHATASE UHPB"/>
    <property type="match status" value="1"/>
</dbReference>
<reference evidence="7" key="1">
    <citation type="journal article" date="2019" name="Int. J. Syst. Evol. Microbiol.">
        <title>The Global Catalogue of Microorganisms (GCM) 10K type strain sequencing project: providing services to taxonomists for standard genome sequencing and annotation.</title>
        <authorList>
            <consortium name="The Broad Institute Genomics Platform"/>
            <consortium name="The Broad Institute Genome Sequencing Center for Infectious Disease"/>
            <person name="Wu L."/>
            <person name="Ma J."/>
        </authorList>
    </citation>
    <scope>NUCLEOTIDE SEQUENCE [LARGE SCALE GENOMIC DNA]</scope>
    <source>
        <strain evidence="7">KCTC 52094</strain>
    </source>
</reference>
<evidence type="ECO:0000256" key="3">
    <source>
        <dbReference type="ARBA" id="ARBA00023012"/>
    </source>
</evidence>
<gene>
    <name evidence="6" type="ORF">ACFOD4_19115</name>
</gene>
<keyword evidence="3" id="KW-0902">Two-component regulatory system</keyword>
<feature type="domain" description="Histidine kinase" evidence="5">
    <location>
        <begin position="563"/>
        <end position="659"/>
    </location>
</feature>
<keyword evidence="7" id="KW-1185">Reference proteome</keyword>
<dbReference type="Gene3D" id="1.20.5.1930">
    <property type="match status" value="1"/>
</dbReference>